<name>A0A166IPL9_9AGAM</name>
<accession>A0A166IPL9</accession>
<protein>
    <submittedName>
        <fullName evidence="1">Uncharacterized protein</fullName>
    </submittedName>
</protein>
<reference evidence="1 2" key="1">
    <citation type="journal article" date="2016" name="Mol. Biol. Evol.">
        <title>Comparative Genomics of Early-Diverging Mushroom-Forming Fungi Provides Insights into the Origins of Lignocellulose Decay Capabilities.</title>
        <authorList>
            <person name="Nagy L.G."/>
            <person name="Riley R."/>
            <person name="Tritt A."/>
            <person name="Adam C."/>
            <person name="Daum C."/>
            <person name="Floudas D."/>
            <person name="Sun H."/>
            <person name="Yadav J.S."/>
            <person name="Pangilinan J."/>
            <person name="Larsson K.H."/>
            <person name="Matsuura K."/>
            <person name="Barry K."/>
            <person name="Labutti K."/>
            <person name="Kuo R."/>
            <person name="Ohm R.A."/>
            <person name="Bhattacharya S.S."/>
            <person name="Shirouzu T."/>
            <person name="Yoshinaga Y."/>
            <person name="Martin F.M."/>
            <person name="Grigoriev I.V."/>
            <person name="Hibbett D.S."/>
        </authorList>
    </citation>
    <scope>NUCLEOTIDE SEQUENCE [LARGE SCALE GENOMIC DNA]</scope>
    <source>
        <strain evidence="1 2">CBS 109695</strain>
    </source>
</reference>
<proteinExistence type="predicted"/>
<dbReference type="OrthoDB" id="2665632at2759"/>
<keyword evidence="2" id="KW-1185">Reference proteome</keyword>
<sequence>MVSIPRNGWPRIFPPTPDHLYTNIPETTLNKWFTDTGKGHKVVVQVMRQNSWCTPQCDTTADLVARTIEAIYNIDKVRVAATSKAVRGCSQQNAPYSFLVFGLPENVAHLMVAQHCYMTELIQFLAFPLIHAATPCFLGSISGLRNIQDDPRDLETLRDNILTLLTDNYRMFSAVLEYATESSGGINGPTVNLYLDLPASPQLEEIFPAFIDAALRITFDTPFMGQG</sequence>
<dbReference type="Proteomes" id="UP000076532">
    <property type="component" value="Unassembled WGS sequence"/>
</dbReference>
<evidence type="ECO:0000313" key="2">
    <source>
        <dbReference type="Proteomes" id="UP000076532"/>
    </source>
</evidence>
<dbReference type="EMBL" id="KV417558">
    <property type="protein sequence ID" value="KZP20047.1"/>
    <property type="molecule type" value="Genomic_DNA"/>
</dbReference>
<organism evidence="1 2">
    <name type="scientific">Athelia psychrophila</name>
    <dbReference type="NCBI Taxonomy" id="1759441"/>
    <lineage>
        <taxon>Eukaryota</taxon>
        <taxon>Fungi</taxon>
        <taxon>Dikarya</taxon>
        <taxon>Basidiomycota</taxon>
        <taxon>Agaricomycotina</taxon>
        <taxon>Agaricomycetes</taxon>
        <taxon>Agaricomycetidae</taxon>
        <taxon>Atheliales</taxon>
        <taxon>Atheliaceae</taxon>
        <taxon>Athelia</taxon>
    </lineage>
</organism>
<evidence type="ECO:0000313" key="1">
    <source>
        <dbReference type="EMBL" id="KZP20047.1"/>
    </source>
</evidence>
<dbReference type="AlphaFoldDB" id="A0A166IPL9"/>
<gene>
    <name evidence="1" type="ORF">FIBSPDRAFT_954893</name>
</gene>